<dbReference type="Proteomes" id="UP001596074">
    <property type="component" value="Unassembled WGS sequence"/>
</dbReference>
<reference evidence="2" key="1">
    <citation type="journal article" date="2019" name="Int. J. Syst. Evol. Microbiol.">
        <title>The Global Catalogue of Microorganisms (GCM) 10K type strain sequencing project: providing services to taxonomists for standard genome sequencing and annotation.</title>
        <authorList>
            <consortium name="The Broad Institute Genomics Platform"/>
            <consortium name="The Broad Institute Genome Sequencing Center for Infectious Disease"/>
            <person name="Wu L."/>
            <person name="Ma J."/>
        </authorList>
    </citation>
    <scope>NUCLEOTIDE SEQUENCE [LARGE SCALE GENOMIC DNA]</scope>
    <source>
        <strain evidence="2">KCTC 42087</strain>
    </source>
</reference>
<protein>
    <submittedName>
        <fullName evidence="1">Uncharacterized protein</fullName>
    </submittedName>
</protein>
<proteinExistence type="predicted"/>
<feature type="non-terminal residue" evidence="1">
    <location>
        <position position="1"/>
    </location>
</feature>
<dbReference type="EMBL" id="JBHSON010000014">
    <property type="protein sequence ID" value="MFC5746532.1"/>
    <property type="molecule type" value="Genomic_DNA"/>
</dbReference>
<accession>A0ABW0ZVU8</accession>
<organism evidence="1 2">
    <name type="scientific">Actinomadura rugatobispora</name>
    <dbReference type="NCBI Taxonomy" id="1994"/>
    <lineage>
        <taxon>Bacteria</taxon>
        <taxon>Bacillati</taxon>
        <taxon>Actinomycetota</taxon>
        <taxon>Actinomycetes</taxon>
        <taxon>Streptosporangiales</taxon>
        <taxon>Thermomonosporaceae</taxon>
        <taxon>Actinomadura</taxon>
    </lineage>
</organism>
<evidence type="ECO:0000313" key="1">
    <source>
        <dbReference type="EMBL" id="MFC5746532.1"/>
    </source>
</evidence>
<gene>
    <name evidence="1" type="ORF">ACFPZN_12990</name>
</gene>
<name>A0ABW0ZVU8_9ACTN</name>
<comment type="caution">
    <text evidence="1">The sequence shown here is derived from an EMBL/GenBank/DDBJ whole genome shotgun (WGS) entry which is preliminary data.</text>
</comment>
<keyword evidence="2" id="KW-1185">Reference proteome</keyword>
<evidence type="ECO:0000313" key="2">
    <source>
        <dbReference type="Proteomes" id="UP001596074"/>
    </source>
</evidence>
<sequence length="122" mass="13220">LLAAAADRLTRRGPRFRAALLAGLAGPERSRLAGLWTAALPGRARSGRSPVRGAEIARRNELIEVVLLLRRRGVAEPALETWARAAAARWLSARQLDAHFAGDRELRAALKDLVAEARGRGE</sequence>